<dbReference type="GeneID" id="51861654"/>
<accession>F2RCJ6</accession>
<feature type="domain" description="CdiI immunity protein" evidence="1">
    <location>
        <begin position="126"/>
        <end position="213"/>
    </location>
</feature>
<dbReference type="RefSeq" id="WP_015032273.1">
    <property type="nucleotide sequence ID" value="NC_018750.1"/>
</dbReference>
<evidence type="ECO:0000259" key="1">
    <source>
        <dbReference type="Pfam" id="PF18593"/>
    </source>
</evidence>
<dbReference type="HOGENOM" id="CLU_1266292_0_0_11"/>
<keyword evidence="3" id="KW-1185">Reference proteome</keyword>
<dbReference type="AlphaFoldDB" id="F2RCJ6"/>
<sequence length="218" mass="24690">MPLTPLQHDHRYGEMDQVLRAYAGQPADDTEEKPSEALTAYLRLTWHTRPWAIGIAESQLREYARHPPGPLRLRLGEVYPLPDPGLDGPLIQPWLLTVAGHLRRCLAEGDMPPPGPPRTRWEWQARFPELGQLLGGWFSQDFGEEFEDHEQALRDYLEGTERSLVARLCGEVHELLALRLDEADYAYGLAQLGLEVDPPVPYTHGAWLMAIAEDTLRG</sequence>
<dbReference type="STRING" id="953739.SVEN_1067"/>
<dbReference type="KEGG" id="sve:SVEN_1067"/>
<evidence type="ECO:0000313" key="2">
    <source>
        <dbReference type="EMBL" id="CCA54354.1"/>
    </source>
</evidence>
<dbReference type="PATRIC" id="fig|953739.5.peg.3133"/>
<dbReference type="Pfam" id="PF18593">
    <property type="entry name" value="CdiI_2"/>
    <property type="match status" value="1"/>
</dbReference>
<dbReference type="OrthoDB" id="4135481at2"/>
<proteinExistence type="predicted"/>
<evidence type="ECO:0000313" key="3">
    <source>
        <dbReference type="Proteomes" id="UP000006854"/>
    </source>
</evidence>
<protein>
    <recommendedName>
        <fullName evidence="1">CdiI immunity protein domain-containing protein</fullName>
    </recommendedName>
</protein>
<dbReference type="eggNOG" id="ENOG5031CRY">
    <property type="taxonomic scope" value="Bacteria"/>
</dbReference>
<organism evidence="2 3">
    <name type="scientific">Streptomyces venezuelae (strain ATCC 10712 / CBS 650.69 / DSM 40230 / JCM 4526 / NBRC 13096 / PD 04745)</name>
    <dbReference type="NCBI Taxonomy" id="953739"/>
    <lineage>
        <taxon>Bacteria</taxon>
        <taxon>Bacillati</taxon>
        <taxon>Actinomycetota</taxon>
        <taxon>Actinomycetes</taxon>
        <taxon>Kitasatosporales</taxon>
        <taxon>Streptomycetaceae</taxon>
        <taxon>Streptomyces</taxon>
    </lineage>
</organism>
<reference evidence="2 3" key="1">
    <citation type="journal article" date="2011" name="BMC Genomics">
        <title>Genome-wide analysis of the role of GlnR in Streptomyces venezuelae provides new insights into global nitrogen regulation in actinomycetes.</title>
        <authorList>
            <person name="Pullan S.T."/>
            <person name="Bibb M.J."/>
            <person name="Merrick M."/>
        </authorList>
    </citation>
    <scope>NUCLEOTIDE SEQUENCE [LARGE SCALE GENOMIC DNA]</scope>
    <source>
        <strain evidence="3">ATCC 10712 / CBS 650.69 / DSM 40230 / JCM 4526 / NBRC 13096 / PD 04745</strain>
    </source>
</reference>
<dbReference type="InterPro" id="IPR041129">
    <property type="entry name" value="CdiI_2"/>
</dbReference>
<dbReference type="Proteomes" id="UP000006854">
    <property type="component" value="Chromosome"/>
</dbReference>
<dbReference type="EMBL" id="FR845719">
    <property type="protein sequence ID" value="CCA54354.1"/>
    <property type="molecule type" value="Genomic_DNA"/>
</dbReference>
<gene>
    <name evidence="2" type="ordered locus">SVEN_1067</name>
</gene>
<name>F2RCJ6_STRVP</name>